<dbReference type="EMBL" id="MN739588">
    <property type="protein sequence ID" value="QHT14702.1"/>
    <property type="molecule type" value="Genomic_DNA"/>
</dbReference>
<dbReference type="AlphaFoldDB" id="A0A6C0DE68"/>
<name>A0A6C0DE68_9ZZZZ</name>
<sequence length="109" mass="11871">MAAATPTFLPSLTYNEKSRINANKLSLNATKTLKKPNMVREALTTHVHGNNATSHTAASAATSAATATPSMFSFTATAGLPQQGGKRSKRKTHKRKTHHRGKSRRHRKH</sequence>
<reference evidence="2" key="1">
    <citation type="journal article" date="2020" name="Nature">
        <title>Giant virus diversity and host interactions through global metagenomics.</title>
        <authorList>
            <person name="Schulz F."/>
            <person name="Roux S."/>
            <person name="Paez-Espino D."/>
            <person name="Jungbluth S."/>
            <person name="Walsh D.A."/>
            <person name="Denef V.J."/>
            <person name="McMahon K.D."/>
            <person name="Konstantinidis K.T."/>
            <person name="Eloe-Fadrosh E.A."/>
            <person name="Kyrpides N.C."/>
            <person name="Woyke T."/>
        </authorList>
    </citation>
    <scope>NUCLEOTIDE SEQUENCE</scope>
    <source>
        <strain evidence="2">GVMAG-M-3300023174-141</strain>
    </source>
</reference>
<feature type="region of interest" description="Disordered" evidence="1">
    <location>
        <begin position="46"/>
        <end position="109"/>
    </location>
</feature>
<protein>
    <submittedName>
        <fullName evidence="2">Uncharacterized protein</fullName>
    </submittedName>
</protein>
<evidence type="ECO:0000313" key="2">
    <source>
        <dbReference type="EMBL" id="QHT14702.1"/>
    </source>
</evidence>
<accession>A0A6C0DE68</accession>
<proteinExistence type="predicted"/>
<feature type="compositionally biased region" description="Low complexity" evidence="1">
    <location>
        <begin position="52"/>
        <end position="78"/>
    </location>
</feature>
<evidence type="ECO:0000256" key="1">
    <source>
        <dbReference type="SAM" id="MobiDB-lite"/>
    </source>
</evidence>
<feature type="compositionally biased region" description="Basic residues" evidence="1">
    <location>
        <begin position="86"/>
        <end position="109"/>
    </location>
</feature>
<organism evidence="2">
    <name type="scientific">viral metagenome</name>
    <dbReference type="NCBI Taxonomy" id="1070528"/>
    <lineage>
        <taxon>unclassified sequences</taxon>
        <taxon>metagenomes</taxon>
        <taxon>organismal metagenomes</taxon>
    </lineage>
</organism>